<reference evidence="1 2" key="2">
    <citation type="journal article" date="2013" name="Genome Announc.">
        <title>Genome Sequence of Growth-Improving Paenibacillus mucilaginosus Strain KNP414.</title>
        <authorList>
            <person name="Lu J.J."/>
            <person name="Wang J.F."/>
            <person name="Hu X.F."/>
        </authorList>
    </citation>
    <scope>NUCLEOTIDE SEQUENCE [LARGE SCALE GENOMIC DNA]</scope>
    <source>
        <strain evidence="1 2">KNP414</strain>
    </source>
</reference>
<proteinExistence type="predicted"/>
<dbReference type="AlphaFoldDB" id="F8FP85"/>
<dbReference type="KEGG" id="pms:KNP414_00410"/>
<dbReference type="EMBL" id="CP002869">
    <property type="protein sequence ID" value="AEI39035.1"/>
    <property type="molecule type" value="Genomic_DNA"/>
</dbReference>
<dbReference type="HOGENOM" id="CLU_3138556_0_0_9"/>
<accession>F8FP85</accession>
<dbReference type="RefSeq" id="WP_013914201.1">
    <property type="nucleotide sequence ID" value="NC_015690.1"/>
</dbReference>
<reference evidence="2" key="1">
    <citation type="submission" date="2011-06" db="EMBL/GenBank/DDBJ databases">
        <title>Complete genome sequence of Paenibacillus mucilaginosus KNP414.</title>
        <authorList>
            <person name="Wang J."/>
            <person name="Hu S."/>
            <person name="Hu X."/>
            <person name="Zhang B."/>
            <person name="Dong D."/>
            <person name="Zhang S."/>
            <person name="Zhao K."/>
            <person name="Wu D."/>
        </authorList>
    </citation>
    <scope>NUCLEOTIDE SEQUENCE [LARGE SCALE GENOMIC DNA]</scope>
    <source>
        <strain evidence="2">KNP414</strain>
    </source>
</reference>
<evidence type="ECO:0000313" key="2">
    <source>
        <dbReference type="Proteomes" id="UP000006620"/>
    </source>
</evidence>
<organism evidence="1 2">
    <name type="scientific">Paenibacillus mucilaginosus (strain KNP414)</name>
    <dbReference type="NCBI Taxonomy" id="1036673"/>
    <lineage>
        <taxon>Bacteria</taxon>
        <taxon>Bacillati</taxon>
        <taxon>Bacillota</taxon>
        <taxon>Bacilli</taxon>
        <taxon>Bacillales</taxon>
        <taxon>Paenibacillaceae</taxon>
        <taxon>Paenibacillus</taxon>
    </lineage>
</organism>
<sequence length="49" mass="5421">MVKFAQMAAAIFIIGVVIAVLNDNMEGWINEVWTHVWGLFKGWMGPGTA</sequence>
<gene>
    <name evidence="1" type="ordered locus">KNP414_00410</name>
</gene>
<dbReference type="PATRIC" id="fig|1036673.3.peg.362"/>
<dbReference type="Proteomes" id="UP000006620">
    <property type="component" value="Chromosome"/>
</dbReference>
<evidence type="ECO:0000313" key="1">
    <source>
        <dbReference type="EMBL" id="AEI39035.1"/>
    </source>
</evidence>
<name>F8FP85_PAEMK</name>
<protein>
    <submittedName>
        <fullName evidence="1">Uncharacterized protein</fullName>
    </submittedName>
</protein>